<dbReference type="Proteomes" id="UP000013966">
    <property type="component" value="Chromosome 1"/>
</dbReference>
<name>R4X0W2_9BURK</name>
<sequence>MTLRSWRCRMGRDINDLAMEGGADAILLAVANGRRVPKISERNSVPTSVAQLESVDGAGGHHEPPYVVRRASDVLSTKPMRWRVHGVLPESGLAAFYGPSGGGKSFLLLDICIAIAEGAGHWFGRRVKAAPVAYVCLEGEGGISKRLKAWSIHNGRALPDALHVVMSQPVDLRSLSDVQRLCEALILAGVQDGVVAIDTLAQATPGFDENSGQDMSEVLTASKAIQATLGGLVILVHHTGKTDGKGLRGHSSLLAALDSSIEVCRNGVERNWSVAKSKDDADGESCEFQLDRIELDDDEDGNPVTSCVINPSAAPPNWAPEKPKGDEQILVFEAIGKLLLGSKVFGKDPSHPSRPGVFLEEAVEAASNVLTCEVNRRKNRARRAIQRMIAREIYAFDGEFIWLR</sequence>
<keyword evidence="2" id="KW-1185">Reference proteome</keyword>
<dbReference type="Pfam" id="PF13481">
    <property type="entry name" value="AAA_25"/>
    <property type="match status" value="1"/>
</dbReference>
<evidence type="ECO:0000313" key="2">
    <source>
        <dbReference type="Proteomes" id="UP000013966"/>
    </source>
</evidence>
<reference evidence="1 2" key="2">
    <citation type="journal article" date="2018" name="Int. J. Syst. Evol. Microbiol.">
        <title>Burkholderia insecticola sp. nov., a gut symbiotic bacterium of the bean bug Riptortus pedestris.</title>
        <authorList>
            <person name="Takeshita K."/>
            <person name="Tamaki H."/>
            <person name="Ohbayashi T."/>
            <person name="Meng X.-Y."/>
            <person name="Sone T."/>
            <person name="Mitani Y."/>
            <person name="Peeters C."/>
            <person name="Kikuchi Y."/>
            <person name="Vandamme P."/>
        </authorList>
    </citation>
    <scope>NUCLEOTIDE SEQUENCE [LARGE SCALE GENOMIC DNA]</scope>
    <source>
        <strain evidence="1">RPE64</strain>
    </source>
</reference>
<dbReference type="GO" id="GO:0004386">
    <property type="term" value="F:helicase activity"/>
    <property type="evidence" value="ECO:0007669"/>
    <property type="project" value="UniProtKB-KW"/>
</dbReference>
<keyword evidence="1" id="KW-0378">Hydrolase</keyword>
<evidence type="ECO:0000313" key="1">
    <source>
        <dbReference type="EMBL" id="BAN24647.1"/>
    </source>
</evidence>
<dbReference type="STRING" id="758793.BRPE64_ACDS28930"/>
<dbReference type="HOGENOM" id="CLU_046253_1_0_4"/>
<accession>R4X0W2</accession>
<gene>
    <name evidence="1" type="ORF">BRPE64_ACDS28930</name>
</gene>
<dbReference type="AlphaFoldDB" id="R4X0W2"/>
<protein>
    <submittedName>
        <fullName evidence="1">Putative helicase</fullName>
    </submittedName>
</protein>
<reference evidence="1 2" key="1">
    <citation type="journal article" date="2013" name="Genome Announc.">
        <title>Complete Genome Sequence of Burkholderia sp. Strain RPE64, Bacterial Symbiont of the Bean Bug Riptortus pedestris.</title>
        <authorList>
            <person name="Shibata T.F."/>
            <person name="Maeda T."/>
            <person name="Nikoh N."/>
            <person name="Yamaguchi K."/>
            <person name="Oshima K."/>
            <person name="Hattori M."/>
            <person name="Nishiyama T."/>
            <person name="Hasebe M."/>
            <person name="Fukatsu T."/>
            <person name="Kikuchi Y."/>
            <person name="Shigenobu S."/>
        </authorList>
    </citation>
    <scope>NUCLEOTIDE SEQUENCE [LARGE SCALE GENOMIC DNA]</scope>
</reference>
<dbReference type="SUPFAM" id="SSF52540">
    <property type="entry name" value="P-loop containing nucleoside triphosphate hydrolases"/>
    <property type="match status" value="1"/>
</dbReference>
<keyword evidence="1" id="KW-0067">ATP-binding</keyword>
<dbReference type="KEGG" id="buo:BRPE64_ACDS28930"/>
<dbReference type="EMBL" id="AP013058">
    <property type="protein sequence ID" value="BAN24647.1"/>
    <property type="molecule type" value="Genomic_DNA"/>
</dbReference>
<dbReference type="PATRIC" id="fig|758793.3.peg.2899"/>
<keyword evidence="1" id="KW-0547">Nucleotide-binding</keyword>
<dbReference type="Gene3D" id="3.40.50.300">
    <property type="entry name" value="P-loop containing nucleotide triphosphate hydrolases"/>
    <property type="match status" value="1"/>
</dbReference>
<proteinExistence type="predicted"/>
<organism evidence="1 2">
    <name type="scientific">Caballeronia insecticola</name>
    <dbReference type="NCBI Taxonomy" id="758793"/>
    <lineage>
        <taxon>Bacteria</taxon>
        <taxon>Pseudomonadati</taxon>
        <taxon>Pseudomonadota</taxon>
        <taxon>Betaproteobacteria</taxon>
        <taxon>Burkholderiales</taxon>
        <taxon>Burkholderiaceae</taxon>
        <taxon>Caballeronia</taxon>
    </lineage>
</organism>
<dbReference type="InterPro" id="IPR027417">
    <property type="entry name" value="P-loop_NTPase"/>
</dbReference>
<keyword evidence="1" id="KW-0347">Helicase</keyword>